<name>A0A2I7N3Y1_9NEIS</name>
<reference evidence="3" key="1">
    <citation type="submission" date="2017-11" db="EMBL/GenBank/DDBJ databases">
        <authorList>
            <person name="Chan K.G."/>
            <person name="Lee L.S."/>
        </authorList>
    </citation>
    <scope>NUCLEOTIDE SEQUENCE [LARGE SCALE GENOMIC DNA]</scope>
    <source>
        <strain evidence="3">DSM 100970</strain>
    </source>
</reference>
<dbReference type="AlphaFoldDB" id="A0A2I7N3Y1"/>
<proteinExistence type="predicted"/>
<dbReference type="OrthoDB" id="337377at2"/>
<organism evidence="2 3">
    <name type="scientific">Aquella oligotrophica</name>
    <dbReference type="NCBI Taxonomy" id="2067065"/>
    <lineage>
        <taxon>Bacteria</taxon>
        <taxon>Pseudomonadati</taxon>
        <taxon>Pseudomonadota</taxon>
        <taxon>Betaproteobacteria</taxon>
        <taxon>Neisseriales</taxon>
        <taxon>Neisseriaceae</taxon>
        <taxon>Aquella</taxon>
    </lineage>
</organism>
<evidence type="ECO:0000313" key="3">
    <source>
        <dbReference type="Proteomes" id="UP000236655"/>
    </source>
</evidence>
<accession>A0A2I7N3Y1</accession>
<keyword evidence="3" id="KW-1185">Reference proteome</keyword>
<feature type="signal peptide" evidence="1">
    <location>
        <begin position="1"/>
        <end position="18"/>
    </location>
</feature>
<keyword evidence="1" id="KW-0732">Signal</keyword>
<protein>
    <recommendedName>
        <fullName evidence="4">Outer membrane protein beta-barrel domain-containing protein</fullName>
    </recommendedName>
</protein>
<gene>
    <name evidence="2" type="ORF">CUN60_02285</name>
</gene>
<evidence type="ECO:0000256" key="1">
    <source>
        <dbReference type="SAM" id="SignalP"/>
    </source>
</evidence>
<dbReference type="KEGG" id="nba:CUN60_02285"/>
<evidence type="ECO:0008006" key="4">
    <source>
        <dbReference type="Google" id="ProtNLM"/>
    </source>
</evidence>
<dbReference type="EMBL" id="CP024847">
    <property type="protein sequence ID" value="AUR51177.1"/>
    <property type="molecule type" value="Genomic_DNA"/>
</dbReference>
<feature type="chain" id="PRO_5014361982" description="Outer membrane protein beta-barrel domain-containing protein" evidence="1">
    <location>
        <begin position="19"/>
        <end position="295"/>
    </location>
</feature>
<sequence length="295" mass="32807">MKKLLYLIAIFFIGKTYAVNTNLPPSTTINSSESDIILTKEEIRALKKLAEQQKIESYSGDLGTAPIDKTISSTGAALEETPSGPQVFAFFSQTLANGLYYEGRLYTKYNMQSQNPAFPDVPASSENNPEGYKAVFKLGYNFHITDDYDITPYLRLEAGKNMSLVYADTQGNYINSTNYAILPGFKQTFKLSDKFAPYIDIYGGLSQVSLTGNLTEGPTPNQTMNGSVQQYQLTTELGFAYKITPHQAIIPYMQFVYNSNNPDTIAAEPYSKGGFNISELSSSQQVYAIKYSYSW</sequence>
<dbReference type="Proteomes" id="UP000236655">
    <property type="component" value="Chromosome"/>
</dbReference>
<dbReference type="RefSeq" id="WP_102950477.1">
    <property type="nucleotide sequence ID" value="NZ_CP024847.1"/>
</dbReference>
<evidence type="ECO:0000313" key="2">
    <source>
        <dbReference type="EMBL" id="AUR51177.1"/>
    </source>
</evidence>